<keyword evidence="1" id="KW-1133">Transmembrane helix</keyword>
<name>A0ABT0KWC1_9GAMM</name>
<evidence type="ECO:0000313" key="2">
    <source>
        <dbReference type="EMBL" id="MCL1047924.1"/>
    </source>
</evidence>
<keyword evidence="1" id="KW-0472">Membrane</keyword>
<dbReference type="Proteomes" id="UP001202134">
    <property type="component" value="Unassembled WGS sequence"/>
</dbReference>
<evidence type="ECO:0000256" key="1">
    <source>
        <dbReference type="SAM" id="Phobius"/>
    </source>
</evidence>
<sequence>MGKKTDVLDPLGLASSVAFAYVILFVALMLVFDKIITRDGVVLPAIFIFLVVSIVKYIFFKRDNNVPQWLVVGSFLISTITAIGMTVIF</sequence>
<feature type="transmembrane region" description="Helical" evidence="1">
    <location>
        <begin position="66"/>
        <end position="88"/>
    </location>
</feature>
<organism evidence="2 3">
    <name type="scientific">Shewanella electrodiphila</name>
    <dbReference type="NCBI Taxonomy" id="934143"/>
    <lineage>
        <taxon>Bacteria</taxon>
        <taxon>Pseudomonadati</taxon>
        <taxon>Pseudomonadota</taxon>
        <taxon>Gammaproteobacteria</taxon>
        <taxon>Alteromonadales</taxon>
        <taxon>Shewanellaceae</taxon>
        <taxon>Shewanella</taxon>
    </lineage>
</organism>
<dbReference type="EMBL" id="JAKIKU010000022">
    <property type="protein sequence ID" value="MCL1047924.1"/>
    <property type="molecule type" value="Genomic_DNA"/>
</dbReference>
<evidence type="ECO:0000313" key="3">
    <source>
        <dbReference type="Proteomes" id="UP001202134"/>
    </source>
</evidence>
<reference evidence="2 3" key="1">
    <citation type="submission" date="2022-01" db="EMBL/GenBank/DDBJ databases">
        <title>Whole genome-based taxonomy of the Shewanellaceae.</title>
        <authorList>
            <person name="Martin-Rodriguez A.J."/>
        </authorList>
    </citation>
    <scope>NUCLEOTIDE SEQUENCE [LARGE SCALE GENOMIC DNA]</scope>
    <source>
        <strain evidence="2 3">DSM 24955</strain>
    </source>
</reference>
<comment type="caution">
    <text evidence="2">The sequence shown here is derived from an EMBL/GenBank/DDBJ whole genome shotgun (WGS) entry which is preliminary data.</text>
</comment>
<dbReference type="RefSeq" id="WP_248957075.1">
    <property type="nucleotide sequence ID" value="NZ_JAKIKU010000022.1"/>
</dbReference>
<feature type="transmembrane region" description="Helical" evidence="1">
    <location>
        <begin position="12"/>
        <end position="32"/>
    </location>
</feature>
<gene>
    <name evidence="2" type="ORF">L2737_21735</name>
</gene>
<feature type="transmembrane region" description="Helical" evidence="1">
    <location>
        <begin position="41"/>
        <end position="60"/>
    </location>
</feature>
<keyword evidence="3" id="KW-1185">Reference proteome</keyword>
<proteinExistence type="predicted"/>
<accession>A0ABT0KWC1</accession>
<keyword evidence="1" id="KW-0812">Transmembrane</keyword>
<protein>
    <submittedName>
        <fullName evidence="2">Uncharacterized protein</fullName>
    </submittedName>
</protein>